<protein>
    <submittedName>
        <fullName evidence="1">Uncharacterized protein</fullName>
    </submittedName>
</protein>
<evidence type="ECO:0000313" key="1">
    <source>
        <dbReference type="EMBL" id="JAH19367.1"/>
    </source>
</evidence>
<reference evidence="1" key="2">
    <citation type="journal article" date="2015" name="Fish Shellfish Immunol.">
        <title>Early steps in the European eel (Anguilla anguilla)-Vibrio vulnificus interaction in the gills: Role of the RtxA13 toxin.</title>
        <authorList>
            <person name="Callol A."/>
            <person name="Pajuelo D."/>
            <person name="Ebbesson L."/>
            <person name="Teles M."/>
            <person name="MacKenzie S."/>
            <person name="Amaro C."/>
        </authorList>
    </citation>
    <scope>NUCLEOTIDE SEQUENCE</scope>
</reference>
<dbReference type="AlphaFoldDB" id="A0A0E9QSG5"/>
<organism evidence="1">
    <name type="scientific">Anguilla anguilla</name>
    <name type="common">European freshwater eel</name>
    <name type="synonym">Muraena anguilla</name>
    <dbReference type="NCBI Taxonomy" id="7936"/>
    <lineage>
        <taxon>Eukaryota</taxon>
        <taxon>Metazoa</taxon>
        <taxon>Chordata</taxon>
        <taxon>Craniata</taxon>
        <taxon>Vertebrata</taxon>
        <taxon>Euteleostomi</taxon>
        <taxon>Actinopterygii</taxon>
        <taxon>Neopterygii</taxon>
        <taxon>Teleostei</taxon>
        <taxon>Anguilliformes</taxon>
        <taxon>Anguillidae</taxon>
        <taxon>Anguilla</taxon>
    </lineage>
</organism>
<reference evidence="1" key="1">
    <citation type="submission" date="2014-11" db="EMBL/GenBank/DDBJ databases">
        <authorList>
            <person name="Amaro Gonzalez C."/>
        </authorList>
    </citation>
    <scope>NUCLEOTIDE SEQUENCE</scope>
</reference>
<accession>A0A0E9QSG5</accession>
<dbReference type="EMBL" id="GBXM01089210">
    <property type="protein sequence ID" value="JAH19367.1"/>
    <property type="molecule type" value="Transcribed_RNA"/>
</dbReference>
<sequence>MSPSTFKRIAKNIEHNFILQVNNNKIQSFQVFLHKFKDSNA</sequence>
<proteinExistence type="predicted"/>
<name>A0A0E9QSG5_ANGAN</name>